<dbReference type="GO" id="GO:0005737">
    <property type="term" value="C:cytoplasm"/>
    <property type="evidence" value="ECO:0007669"/>
    <property type="project" value="TreeGrafter"/>
</dbReference>
<dbReference type="Proteomes" id="UP000673383">
    <property type="component" value="Unassembled WGS sequence"/>
</dbReference>
<dbReference type="InterPro" id="IPR036188">
    <property type="entry name" value="FAD/NAD-bd_sf"/>
</dbReference>
<dbReference type="AlphaFoldDB" id="A0A8I1YJG7"/>
<evidence type="ECO:0000259" key="2">
    <source>
        <dbReference type="Pfam" id="PF01266"/>
    </source>
</evidence>
<organism evidence="3 4">
    <name type="scientific">Bradyrhizobium elkanii</name>
    <dbReference type="NCBI Taxonomy" id="29448"/>
    <lineage>
        <taxon>Bacteria</taxon>
        <taxon>Pseudomonadati</taxon>
        <taxon>Pseudomonadota</taxon>
        <taxon>Alphaproteobacteria</taxon>
        <taxon>Hyphomicrobiales</taxon>
        <taxon>Nitrobacteraceae</taxon>
        <taxon>Bradyrhizobium</taxon>
    </lineage>
</organism>
<protein>
    <submittedName>
        <fullName evidence="3">Sarcosine oxidase subunit beta</fullName>
        <ecNumber evidence="3">1.5.3.1</ecNumber>
    </submittedName>
</protein>
<keyword evidence="1 3" id="KW-0560">Oxidoreductase</keyword>
<name>A0A8I1YJG7_BRAEL</name>
<dbReference type="PANTHER" id="PTHR13847">
    <property type="entry name" value="SARCOSINE DEHYDROGENASE-RELATED"/>
    <property type="match status" value="1"/>
</dbReference>
<dbReference type="EC" id="1.5.3.1" evidence="3"/>
<comment type="caution">
    <text evidence="3">The sequence shown here is derived from an EMBL/GenBank/DDBJ whole genome shotgun (WGS) entry which is preliminary data.</text>
</comment>
<dbReference type="RefSeq" id="WP_209945968.1">
    <property type="nucleotide sequence ID" value="NZ_JAFICZ010000001.1"/>
</dbReference>
<dbReference type="Pfam" id="PF01266">
    <property type="entry name" value="DAO"/>
    <property type="match status" value="1"/>
</dbReference>
<reference evidence="3" key="1">
    <citation type="submission" date="2021-02" db="EMBL/GenBank/DDBJ databases">
        <title>Genomic Encyclopedia of Type Strains, Phase IV (KMG-V): Genome sequencing to study the core and pangenomes of soil and plant-associated prokaryotes.</title>
        <authorList>
            <person name="Whitman W."/>
        </authorList>
    </citation>
    <scope>NUCLEOTIDE SEQUENCE</scope>
    <source>
        <strain evidence="3">USDA 406</strain>
    </source>
</reference>
<dbReference type="PANTHER" id="PTHR13847:SF287">
    <property type="entry name" value="FAD-DEPENDENT OXIDOREDUCTASE DOMAIN-CONTAINING PROTEIN 1"/>
    <property type="match status" value="1"/>
</dbReference>
<dbReference type="Gene3D" id="3.50.50.60">
    <property type="entry name" value="FAD/NAD(P)-binding domain"/>
    <property type="match status" value="1"/>
</dbReference>
<dbReference type="GO" id="GO:0008115">
    <property type="term" value="F:sarcosine oxidase activity"/>
    <property type="evidence" value="ECO:0007669"/>
    <property type="project" value="UniProtKB-EC"/>
</dbReference>
<evidence type="ECO:0000256" key="1">
    <source>
        <dbReference type="ARBA" id="ARBA00023002"/>
    </source>
</evidence>
<evidence type="ECO:0000313" key="3">
    <source>
        <dbReference type="EMBL" id="MBP1299805.1"/>
    </source>
</evidence>
<sequence length="412" mass="45063">MFALLRYGLSKNYPVSRDVPTTPELKRSYDVVIIGGGGHGLAIAYYLAKRWNIRRVAVIESGYLAGGNTARNTMGVRSTYLSHASVAFYKECVEAYRDLSRELRFNVQVARRGQISLAHRAATVSDFYRRAAMGKLLGAQTEVIEDRARIQRLCPQIDIDAAGPVLAALWHEDYSMVRHDAVAWGFAARGSALGVEIHQRTEVTGFEIVADRVVAVQTNRGRISAGQVVQACGGMNSVVAAMAGITLPIRTIPLQAMVTTPVKPIFDVTFIAADLNMAVRQTARGEIVLGATTLNPYPSYSTRSTLDMKEKVVRQALEMCPFLGSLRLMRQWTGICDMTADHSPILGGSPLTNYWLDVGWGTGGFKSIVAAGQRLAETVATGLVPDILLPFRLERFSTFDLIDEMVAFGARS</sequence>
<gene>
    <name evidence="3" type="ORF">JOH49_009558</name>
</gene>
<dbReference type="Gene3D" id="3.30.9.10">
    <property type="entry name" value="D-Amino Acid Oxidase, subunit A, domain 2"/>
    <property type="match status" value="1"/>
</dbReference>
<dbReference type="InterPro" id="IPR006076">
    <property type="entry name" value="FAD-dep_OxRdtase"/>
</dbReference>
<feature type="domain" description="FAD dependent oxidoreductase" evidence="2">
    <location>
        <begin position="30"/>
        <end position="377"/>
    </location>
</feature>
<dbReference type="SUPFAM" id="SSF54373">
    <property type="entry name" value="FAD-linked reductases, C-terminal domain"/>
    <property type="match status" value="1"/>
</dbReference>
<proteinExistence type="predicted"/>
<accession>A0A8I1YJG7</accession>
<dbReference type="EMBL" id="JAFICZ010000001">
    <property type="protein sequence ID" value="MBP1299805.1"/>
    <property type="molecule type" value="Genomic_DNA"/>
</dbReference>
<dbReference type="SUPFAM" id="SSF51905">
    <property type="entry name" value="FAD/NAD(P)-binding domain"/>
    <property type="match status" value="1"/>
</dbReference>
<evidence type="ECO:0000313" key="4">
    <source>
        <dbReference type="Proteomes" id="UP000673383"/>
    </source>
</evidence>